<dbReference type="CDD" id="cd05260">
    <property type="entry name" value="GDP_MD_SDR_e"/>
    <property type="match status" value="1"/>
</dbReference>
<evidence type="ECO:0000256" key="1">
    <source>
        <dbReference type="ARBA" id="ARBA00001937"/>
    </source>
</evidence>
<dbReference type="EC" id="4.2.1.47" evidence="3"/>
<dbReference type="Proteomes" id="UP001610444">
    <property type="component" value="Unassembled WGS sequence"/>
</dbReference>
<dbReference type="Gene3D" id="3.90.25.10">
    <property type="entry name" value="UDP-galactose 4-epimerase, domain 1"/>
    <property type="match status" value="1"/>
</dbReference>
<dbReference type="SUPFAM" id="SSF51735">
    <property type="entry name" value="NAD(P)-binding Rossmann-fold domains"/>
    <property type="match status" value="1"/>
</dbReference>
<protein>
    <recommendedName>
        <fullName evidence="3">GDP-mannose 4,6-dehydratase</fullName>
        <ecNumber evidence="3">4.2.1.47</ecNumber>
    </recommendedName>
</protein>
<dbReference type="InterPro" id="IPR036291">
    <property type="entry name" value="NAD(P)-bd_dom_sf"/>
</dbReference>
<reference evidence="7 8" key="1">
    <citation type="submission" date="2024-07" db="EMBL/GenBank/DDBJ databases">
        <title>Section-level genome sequencing and comparative genomics of Aspergillus sections Usti and Cavernicolus.</title>
        <authorList>
            <consortium name="Lawrence Berkeley National Laboratory"/>
            <person name="Nybo J.L."/>
            <person name="Vesth T.C."/>
            <person name="Theobald S."/>
            <person name="Frisvad J.C."/>
            <person name="Larsen T.O."/>
            <person name="Kjaerboelling I."/>
            <person name="Rothschild-Mancinelli K."/>
            <person name="Lyhne E.K."/>
            <person name="Kogle M.E."/>
            <person name="Barry K."/>
            <person name="Clum A."/>
            <person name="Na H."/>
            <person name="Ledsgaard L."/>
            <person name="Lin J."/>
            <person name="Lipzen A."/>
            <person name="Kuo A."/>
            <person name="Riley R."/>
            <person name="Mondo S."/>
            <person name="LaButti K."/>
            <person name="Haridas S."/>
            <person name="Pangalinan J."/>
            <person name="Salamov A.A."/>
            <person name="Simmons B.A."/>
            <person name="Magnuson J.K."/>
            <person name="Chen J."/>
            <person name="Drula E."/>
            <person name="Henrissat B."/>
            <person name="Wiebenga A."/>
            <person name="Lubbers R.J."/>
            <person name="Gomes A.C."/>
            <person name="Macurrencykelacurrency M.R."/>
            <person name="Stajich J."/>
            <person name="Grigoriev I.V."/>
            <person name="Mortensen U.H."/>
            <person name="De vries R.P."/>
            <person name="Baker S.E."/>
            <person name="Andersen M.R."/>
        </authorList>
    </citation>
    <scope>NUCLEOTIDE SEQUENCE [LARGE SCALE GENOMIC DNA]</scope>
    <source>
        <strain evidence="7 8">CBS 756.74</strain>
    </source>
</reference>
<evidence type="ECO:0000256" key="2">
    <source>
        <dbReference type="ARBA" id="ARBA00009263"/>
    </source>
</evidence>
<evidence type="ECO:0000313" key="7">
    <source>
        <dbReference type="EMBL" id="KAL2842511.1"/>
    </source>
</evidence>
<dbReference type="EMBL" id="JBFXLR010000051">
    <property type="protein sequence ID" value="KAL2842511.1"/>
    <property type="molecule type" value="Genomic_DNA"/>
</dbReference>
<evidence type="ECO:0000259" key="6">
    <source>
        <dbReference type="Pfam" id="PF16363"/>
    </source>
</evidence>
<sequence>MSNSTLQKDVTASDLETLPDALPSPPSSRPRAFITGITGQDGSYLATLLLSKGYAVHGLIRRSSTAPEGSNLENLREIRHHPDLTLHKGDICDPHCIISILVEIQPIREIYHLAAQSHVTSSFEIPEVTVQVNVLGTLNVLQAVRVMGMRGKVRVYNATTSEIFGGVNEAQDPLNEMSLFSPRSPYAISKLSAYWLARNFRDAYGLFVVNGILFNHESARRSIRFVTKRIASGAARYKLGIADAKHPLTLAGIDMARDFGHAEDYVRGMWLMLQQDEPRDLVLATGVKTTVRDFVEMAFARVGVVIRWQGTGPDLKGLDVSNGETVVEIDRKLFRPSETECLIGDSRVAREILGWEPLRSIEGLIAEMVDSELARLSK</sequence>
<evidence type="ECO:0000256" key="5">
    <source>
        <dbReference type="SAM" id="MobiDB-lite"/>
    </source>
</evidence>
<evidence type="ECO:0000256" key="3">
    <source>
        <dbReference type="ARBA" id="ARBA00011989"/>
    </source>
</evidence>
<dbReference type="PANTHER" id="PTHR43715">
    <property type="entry name" value="GDP-MANNOSE 4,6-DEHYDRATASE"/>
    <property type="match status" value="1"/>
</dbReference>
<feature type="region of interest" description="Disordered" evidence="5">
    <location>
        <begin position="1"/>
        <end position="29"/>
    </location>
</feature>
<organism evidence="7 8">
    <name type="scientific">Aspergillus pseudodeflectus</name>
    <dbReference type="NCBI Taxonomy" id="176178"/>
    <lineage>
        <taxon>Eukaryota</taxon>
        <taxon>Fungi</taxon>
        <taxon>Dikarya</taxon>
        <taxon>Ascomycota</taxon>
        <taxon>Pezizomycotina</taxon>
        <taxon>Eurotiomycetes</taxon>
        <taxon>Eurotiomycetidae</taxon>
        <taxon>Eurotiales</taxon>
        <taxon>Aspergillaceae</taxon>
        <taxon>Aspergillus</taxon>
        <taxon>Aspergillus subgen. Nidulantes</taxon>
    </lineage>
</organism>
<keyword evidence="4" id="KW-0456">Lyase</keyword>
<evidence type="ECO:0000313" key="8">
    <source>
        <dbReference type="Proteomes" id="UP001610444"/>
    </source>
</evidence>
<proteinExistence type="inferred from homology"/>
<dbReference type="RefSeq" id="XP_070895136.1">
    <property type="nucleotide sequence ID" value="XM_071046733.1"/>
</dbReference>
<dbReference type="Gene3D" id="3.40.50.720">
    <property type="entry name" value="NAD(P)-binding Rossmann-like Domain"/>
    <property type="match status" value="1"/>
</dbReference>
<evidence type="ECO:0000256" key="4">
    <source>
        <dbReference type="ARBA" id="ARBA00023239"/>
    </source>
</evidence>
<accession>A0ABR4JR42</accession>
<feature type="compositionally biased region" description="Polar residues" evidence="5">
    <location>
        <begin position="1"/>
        <end position="10"/>
    </location>
</feature>
<feature type="domain" description="NAD(P)-binding" evidence="6">
    <location>
        <begin position="33"/>
        <end position="368"/>
    </location>
</feature>
<comment type="caution">
    <text evidence="7">The sequence shown here is derived from an EMBL/GenBank/DDBJ whole genome shotgun (WGS) entry which is preliminary data.</text>
</comment>
<dbReference type="GeneID" id="98161897"/>
<dbReference type="InterPro" id="IPR016040">
    <property type="entry name" value="NAD(P)-bd_dom"/>
</dbReference>
<name>A0ABR4JR42_9EURO</name>
<keyword evidence="8" id="KW-1185">Reference proteome</keyword>
<comment type="cofactor">
    <cofactor evidence="1">
        <name>NADP(+)</name>
        <dbReference type="ChEBI" id="CHEBI:58349"/>
    </cofactor>
</comment>
<dbReference type="PANTHER" id="PTHR43715:SF1">
    <property type="entry name" value="GDP-MANNOSE 4,6 DEHYDRATASE"/>
    <property type="match status" value="1"/>
</dbReference>
<dbReference type="InterPro" id="IPR006368">
    <property type="entry name" value="GDP_Man_deHydtase"/>
</dbReference>
<dbReference type="Pfam" id="PF16363">
    <property type="entry name" value="GDP_Man_Dehyd"/>
    <property type="match status" value="1"/>
</dbReference>
<gene>
    <name evidence="7" type="ORF">BJX68DRAFT_270686</name>
</gene>
<comment type="similarity">
    <text evidence="2">Belongs to the NAD(P)-dependent epimerase/dehydratase family. GDP-mannose 4,6-dehydratase subfamily.</text>
</comment>